<keyword evidence="7 8" id="KW-0472">Membrane</keyword>
<dbReference type="Proteomes" id="UP001597389">
    <property type="component" value="Unassembled WGS sequence"/>
</dbReference>
<evidence type="ECO:0000256" key="6">
    <source>
        <dbReference type="ARBA" id="ARBA00022989"/>
    </source>
</evidence>
<dbReference type="Pfam" id="PF09721">
    <property type="entry name" value="Exosortase_EpsH"/>
    <property type="match status" value="1"/>
</dbReference>
<comment type="subcellular location">
    <subcellularLocation>
        <location evidence="1">Cell membrane</location>
        <topology evidence="1">Multi-pass membrane protein</topology>
    </subcellularLocation>
</comment>
<feature type="transmembrane region" description="Helical" evidence="8">
    <location>
        <begin position="210"/>
        <end position="235"/>
    </location>
</feature>
<keyword evidence="10" id="KW-1185">Reference proteome</keyword>
<evidence type="ECO:0000256" key="3">
    <source>
        <dbReference type="ARBA" id="ARBA00022670"/>
    </source>
</evidence>
<keyword evidence="3" id="KW-0645">Protease</keyword>
<feature type="transmembrane region" description="Helical" evidence="8">
    <location>
        <begin position="92"/>
        <end position="109"/>
    </location>
</feature>
<feature type="transmembrane region" description="Helical" evidence="8">
    <location>
        <begin position="7"/>
        <end position="25"/>
    </location>
</feature>
<dbReference type="NCBIfam" id="NF033780">
    <property type="entry name" value="exosort_XrtU_C"/>
    <property type="match status" value="1"/>
</dbReference>
<feature type="transmembrane region" description="Helical" evidence="8">
    <location>
        <begin position="184"/>
        <end position="201"/>
    </location>
</feature>
<keyword evidence="4 8" id="KW-0812">Transmembrane</keyword>
<feature type="transmembrane region" description="Helical" evidence="8">
    <location>
        <begin position="320"/>
        <end position="339"/>
    </location>
</feature>
<evidence type="ECO:0000256" key="5">
    <source>
        <dbReference type="ARBA" id="ARBA00022801"/>
    </source>
</evidence>
<keyword evidence="5" id="KW-0378">Hydrolase</keyword>
<evidence type="ECO:0000313" key="10">
    <source>
        <dbReference type="Proteomes" id="UP001597389"/>
    </source>
</evidence>
<gene>
    <name evidence="9" type="primary">xrtU</name>
    <name evidence="9" type="ORF">ACFSW8_08540</name>
</gene>
<comment type="caution">
    <text evidence="9">The sequence shown here is derived from an EMBL/GenBank/DDBJ whole genome shotgun (WGS) entry which is preliminary data.</text>
</comment>
<feature type="transmembrane region" description="Helical" evidence="8">
    <location>
        <begin position="247"/>
        <end position="270"/>
    </location>
</feature>
<feature type="transmembrane region" description="Helical" evidence="8">
    <location>
        <begin position="116"/>
        <end position="133"/>
    </location>
</feature>
<proteinExistence type="predicted"/>
<protein>
    <submittedName>
        <fullName evidence="9">Exosortase U</fullName>
    </submittedName>
</protein>
<dbReference type="InterPro" id="IPR019127">
    <property type="entry name" value="Exosortase"/>
</dbReference>
<evidence type="ECO:0000256" key="8">
    <source>
        <dbReference type="SAM" id="Phobius"/>
    </source>
</evidence>
<feature type="transmembrane region" description="Helical" evidence="8">
    <location>
        <begin position="68"/>
        <end position="86"/>
    </location>
</feature>
<evidence type="ECO:0000256" key="4">
    <source>
        <dbReference type="ARBA" id="ARBA00022692"/>
    </source>
</evidence>
<dbReference type="EMBL" id="JBHUJB010000035">
    <property type="protein sequence ID" value="MFD2158942.1"/>
    <property type="molecule type" value="Genomic_DNA"/>
</dbReference>
<name>A0ABW4ZAP8_9BACT</name>
<reference evidence="10" key="1">
    <citation type="journal article" date="2019" name="Int. J. Syst. Evol. Microbiol.">
        <title>The Global Catalogue of Microorganisms (GCM) 10K type strain sequencing project: providing services to taxonomists for standard genome sequencing and annotation.</title>
        <authorList>
            <consortium name="The Broad Institute Genomics Platform"/>
            <consortium name="The Broad Institute Genome Sequencing Center for Infectious Disease"/>
            <person name="Wu L."/>
            <person name="Ma J."/>
        </authorList>
    </citation>
    <scope>NUCLEOTIDE SEQUENCE [LARGE SCALE GENOMIC DNA]</scope>
    <source>
        <strain evidence="10">CCUG 57942</strain>
    </source>
</reference>
<accession>A0ABW4ZAP8</accession>
<keyword evidence="6 8" id="KW-1133">Transmembrane helix</keyword>
<sequence length="559" mass="63882">METRKQSWGYWALLIWGGLLFLPLAVQYWQTTIAVDYYKWLPVAIIAAVLLFFRAMRASQPAVGDCAFWVKVSWFVICMAGLGFAYLYNTPWLGMIVFVPYLGLVFQAFNRDRSIPFLFGIWALFLLLCRLPGQLELRLLRMSSGFSAKIAGPVVDALGIFNVVQGEVMTMGNKELNIELVTDHYFTLYGVAMLAAFLCFFRKRNVWHTVILVASAFVVATVVNTCRLCLVAYLLHEHELRVMESVWQWGVLLVSYGGSLLLLMSVDALLDFMLQPIEEPSGRTGKQVVRFWNGLISFRLGAFLYKISQLGGVERTEKRWVLVCVSVVLISLTSFISTVKVYEYRGVGSAEEQMHKRENLSVIDPNAVEFTRPGWKVLKVEAEERPFDSIWGAFSFVWRLQYHDTIVVMALDYPFDDWHDVKVCYGNLGWTAVGEKVELLESNPRWYFSETDMVLPTGDYGFVMCSLSDHGGRYAEPKPVETGWHLVKYKFGRNKWVAPFGRVANKDEKTLYQNQVMVTTAFPLDEVTKQEIRAMYGEFREQTRALVMESTQVREGGGQ</sequence>
<evidence type="ECO:0000313" key="9">
    <source>
        <dbReference type="EMBL" id="MFD2158942.1"/>
    </source>
</evidence>
<dbReference type="RefSeq" id="WP_377177966.1">
    <property type="nucleotide sequence ID" value="NZ_JBHUJB010000035.1"/>
</dbReference>
<evidence type="ECO:0000256" key="1">
    <source>
        <dbReference type="ARBA" id="ARBA00004651"/>
    </source>
</evidence>
<keyword evidence="2" id="KW-1003">Cell membrane</keyword>
<dbReference type="InterPro" id="IPR026392">
    <property type="entry name" value="Exo/Archaeosortase_dom"/>
</dbReference>
<evidence type="ECO:0000256" key="7">
    <source>
        <dbReference type="ARBA" id="ARBA00023136"/>
    </source>
</evidence>
<organism evidence="9 10">
    <name type="scientific">Rubritalea tangerina</name>
    <dbReference type="NCBI Taxonomy" id="430798"/>
    <lineage>
        <taxon>Bacteria</taxon>
        <taxon>Pseudomonadati</taxon>
        <taxon>Verrucomicrobiota</taxon>
        <taxon>Verrucomicrobiia</taxon>
        <taxon>Verrucomicrobiales</taxon>
        <taxon>Rubritaleaceae</taxon>
        <taxon>Rubritalea</taxon>
    </lineage>
</organism>
<feature type="transmembrane region" description="Helical" evidence="8">
    <location>
        <begin position="37"/>
        <end position="56"/>
    </location>
</feature>
<dbReference type="NCBIfam" id="TIGR04178">
    <property type="entry name" value="exo_archaeo"/>
    <property type="match status" value="1"/>
</dbReference>
<evidence type="ECO:0000256" key="2">
    <source>
        <dbReference type="ARBA" id="ARBA00022475"/>
    </source>
</evidence>